<dbReference type="PANTHER" id="PTHR43246">
    <property type="entry name" value="PEPTIDYL-PROLYL CIS-TRANS ISOMERASE CYP38, CHLOROPLASTIC"/>
    <property type="match status" value="1"/>
</dbReference>
<dbReference type="OrthoDB" id="9807797at2"/>
<protein>
    <recommendedName>
        <fullName evidence="4">Peptidyl-prolyl cis-trans isomerase</fullName>
        <shortName evidence="4">PPIase</shortName>
        <ecNumber evidence="4">5.2.1.8</ecNumber>
    </recommendedName>
</protein>
<dbReference type="InterPro" id="IPR020892">
    <property type="entry name" value="Cyclophilin-type_PPIase_CS"/>
</dbReference>
<dbReference type="PROSITE" id="PS50072">
    <property type="entry name" value="CSA_PPIASE_2"/>
    <property type="match status" value="1"/>
</dbReference>
<dbReference type="Gene3D" id="2.40.100.10">
    <property type="entry name" value="Cyclophilin-like"/>
    <property type="match status" value="1"/>
</dbReference>
<organism evidence="6 7">
    <name type="scientific">Marinobacter salinus</name>
    <dbReference type="NCBI Taxonomy" id="1874317"/>
    <lineage>
        <taxon>Bacteria</taxon>
        <taxon>Pseudomonadati</taxon>
        <taxon>Pseudomonadota</taxon>
        <taxon>Gammaproteobacteria</taxon>
        <taxon>Pseudomonadales</taxon>
        <taxon>Marinobacteraceae</taxon>
        <taxon>Marinobacter</taxon>
    </lineage>
</organism>
<dbReference type="Proteomes" id="UP000177445">
    <property type="component" value="Chromosome"/>
</dbReference>
<dbReference type="Pfam" id="PF00160">
    <property type="entry name" value="Pro_isomerase"/>
    <property type="match status" value="1"/>
</dbReference>
<keyword evidence="7" id="KW-1185">Reference proteome</keyword>
<comment type="catalytic activity">
    <reaction evidence="4">
        <text>[protein]-peptidylproline (omega=180) = [protein]-peptidylproline (omega=0)</text>
        <dbReference type="Rhea" id="RHEA:16237"/>
        <dbReference type="Rhea" id="RHEA-COMP:10747"/>
        <dbReference type="Rhea" id="RHEA-COMP:10748"/>
        <dbReference type="ChEBI" id="CHEBI:83833"/>
        <dbReference type="ChEBI" id="CHEBI:83834"/>
        <dbReference type="EC" id="5.2.1.8"/>
    </reaction>
</comment>
<feature type="signal peptide" evidence="4">
    <location>
        <begin position="1"/>
        <end position="30"/>
    </location>
</feature>
<dbReference type="EMBL" id="CP017715">
    <property type="protein sequence ID" value="AOY87869.1"/>
    <property type="molecule type" value="Genomic_DNA"/>
</dbReference>
<evidence type="ECO:0000313" key="7">
    <source>
        <dbReference type="Proteomes" id="UP000177445"/>
    </source>
</evidence>
<dbReference type="SUPFAM" id="SSF50891">
    <property type="entry name" value="Cyclophilin-like"/>
    <property type="match status" value="1"/>
</dbReference>
<dbReference type="PRINTS" id="PR00153">
    <property type="entry name" value="CSAPPISMRASE"/>
</dbReference>
<dbReference type="EC" id="5.2.1.8" evidence="4"/>
<dbReference type="InterPro" id="IPR044665">
    <property type="entry name" value="E_coli_cyclophilin_A-like"/>
</dbReference>
<name>A0A1D9GJU1_9GAMM</name>
<proteinExistence type="inferred from homology"/>
<dbReference type="AlphaFoldDB" id="A0A1D9GJU1"/>
<evidence type="ECO:0000256" key="1">
    <source>
        <dbReference type="ARBA" id="ARBA00007365"/>
    </source>
</evidence>
<dbReference type="STRING" id="1874317.BKP64_06630"/>
<dbReference type="RefSeq" id="WP_070967602.1">
    <property type="nucleotide sequence ID" value="NZ_CP017715.1"/>
</dbReference>
<keyword evidence="4" id="KW-0732">Signal</keyword>
<keyword evidence="3 4" id="KW-0413">Isomerase</keyword>
<comment type="similarity">
    <text evidence="1 4">Belongs to the cyclophilin-type PPIase family.</text>
</comment>
<dbReference type="GO" id="GO:0003755">
    <property type="term" value="F:peptidyl-prolyl cis-trans isomerase activity"/>
    <property type="evidence" value="ECO:0007669"/>
    <property type="project" value="UniProtKB-UniRule"/>
</dbReference>
<reference evidence="6 7" key="1">
    <citation type="submission" date="2016-10" db="EMBL/GenBank/DDBJ databases">
        <title>Marinobacter salinus sp. nov., a moderately halophilic bacterium isolated from a tidal flat environment.</title>
        <authorList>
            <person name="Park S.-J."/>
        </authorList>
    </citation>
    <scope>NUCLEOTIDE SEQUENCE [LARGE SCALE GENOMIC DNA]</scope>
    <source>
        <strain evidence="6 7">Hb8</strain>
    </source>
</reference>
<evidence type="ECO:0000256" key="4">
    <source>
        <dbReference type="RuleBase" id="RU363019"/>
    </source>
</evidence>
<dbReference type="InterPro" id="IPR029000">
    <property type="entry name" value="Cyclophilin-like_dom_sf"/>
</dbReference>
<comment type="function">
    <text evidence="4">PPIases accelerate the folding of proteins. It catalyzes the cis-trans isomerization of proline imidic peptide bonds in oligopeptides.</text>
</comment>
<feature type="domain" description="PPIase cyclophilin-type" evidence="5">
    <location>
        <begin position="48"/>
        <end position="201"/>
    </location>
</feature>
<keyword evidence="2 4" id="KW-0697">Rotamase</keyword>
<dbReference type="InterPro" id="IPR002130">
    <property type="entry name" value="Cyclophilin-type_PPIase_dom"/>
</dbReference>
<accession>A0A1D9GJU1</accession>
<gene>
    <name evidence="6" type="ORF">BKP64_06630</name>
</gene>
<dbReference type="PROSITE" id="PS00170">
    <property type="entry name" value="CSA_PPIASE_1"/>
    <property type="match status" value="1"/>
</dbReference>
<dbReference type="GO" id="GO:0006457">
    <property type="term" value="P:protein folding"/>
    <property type="evidence" value="ECO:0007669"/>
    <property type="project" value="InterPro"/>
</dbReference>
<sequence>MTNTVKTMRNVIPALILALTVLVPTTSAWAEPVNKPSSAALPQVRVVTSAGAFELQLRPDVAPETVRNFLEYVRSGFYDGTVFHRVIPGFMIQGGGFTSELSRKSTRAPIANEASPTLPNLRGTISMARTNAPDSATSQFFINVVDNPFLDKGVRGAGYAVFGKVTDGLGVIDTIANSKTGYSGGMADVPLDPIMIQSVSVLESAK</sequence>
<evidence type="ECO:0000259" key="5">
    <source>
        <dbReference type="PROSITE" id="PS50072"/>
    </source>
</evidence>
<dbReference type="KEGG" id="msq:BKP64_06630"/>
<evidence type="ECO:0000256" key="3">
    <source>
        <dbReference type="ARBA" id="ARBA00023235"/>
    </source>
</evidence>
<evidence type="ECO:0000313" key="6">
    <source>
        <dbReference type="EMBL" id="AOY87869.1"/>
    </source>
</evidence>
<evidence type="ECO:0000256" key="2">
    <source>
        <dbReference type="ARBA" id="ARBA00023110"/>
    </source>
</evidence>
<feature type="chain" id="PRO_5009362560" description="Peptidyl-prolyl cis-trans isomerase" evidence="4">
    <location>
        <begin position="31"/>
        <end position="206"/>
    </location>
</feature>